<protein>
    <recommendedName>
        <fullName evidence="4">Lipoprotein</fullName>
    </recommendedName>
</protein>
<sequence>MRPQIVLIASLLALPAAGCESQACTLIGCVGTFAVFLERAAWTAGEYTVTVVADDETIACTATLPLQCDAPPACPEASQLTLGVEGCKLPPAQHKLGNLEFRQGKAPKSVSVQVHQDDVLLGEGTYTPDYSESQPNGPDCGPICVGAEGVTLTLK</sequence>
<dbReference type="EMBL" id="JAQNDL010000001">
    <property type="protein sequence ID" value="MDC0716827.1"/>
    <property type="molecule type" value="Genomic_DNA"/>
</dbReference>
<keyword evidence="1" id="KW-0732">Signal</keyword>
<proteinExistence type="predicted"/>
<feature type="chain" id="PRO_5046350745" description="Lipoprotein" evidence="1">
    <location>
        <begin position="19"/>
        <end position="155"/>
    </location>
</feature>
<evidence type="ECO:0000313" key="2">
    <source>
        <dbReference type="EMBL" id="MDC0716827.1"/>
    </source>
</evidence>
<reference evidence="2 3" key="1">
    <citation type="submission" date="2022-11" db="EMBL/GenBank/DDBJ databases">
        <title>Minimal conservation of predation-associated metabolite biosynthetic gene clusters underscores biosynthetic potential of Myxococcota including descriptions for ten novel species: Archangium lansinium sp. nov., Myxococcus landrumus sp. nov., Nannocystis bai.</title>
        <authorList>
            <person name="Ahearne A."/>
            <person name="Stevens C."/>
            <person name="Dowd S."/>
        </authorList>
    </citation>
    <scope>NUCLEOTIDE SEQUENCE [LARGE SCALE GENOMIC DNA]</scope>
    <source>
        <strain evidence="2 3">BB15-2</strain>
    </source>
</reference>
<accession>A0ABT5DT58</accession>
<dbReference type="Proteomes" id="UP001221686">
    <property type="component" value="Unassembled WGS sequence"/>
</dbReference>
<organism evidence="2 3">
    <name type="scientific">Nannocystis bainbridge</name>
    <dbReference type="NCBI Taxonomy" id="2995303"/>
    <lineage>
        <taxon>Bacteria</taxon>
        <taxon>Pseudomonadati</taxon>
        <taxon>Myxococcota</taxon>
        <taxon>Polyangia</taxon>
        <taxon>Nannocystales</taxon>
        <taxon>Nannocystaceae</taxon>
        <taxon>Nannocystis</taxon>
    </lineage>
</organism>
<feature type="signal peptide" evidence="1">
    <location>
        <begin position="1"/>
        <end position="18"/>
    </location>
</feature>
<evidence type="ECO:0000256" key="1">
    <source>
        <dbReference type="SAM" id="SignalP"/>
    </source>
</evidence>
<evidence type="ECO:0008006" key="4">
    <source>
        <dbReference type="Google" id="ProtNLM"/>
    </source>
</evidence>
<name>A0ABT5DT58_9BACT</name>
<gene>
    <name evidence="2" type="ORF">POL25_07980</name>
</gene>
<comment type="caution">
    <text evidence="2">The sequence shown here is derived from an EMBL/GenBank/DDBJ whole genome shotgun (WGS) entry which is preliminary data.</text>
</comment>
<dbReference type="RefSeq" id="WP_272085316.1">
    <property type="nucleotide sequence ID" value="NZ_JAQNDL010000001.1"/>
</dbReference>
<keyword evidence="3" id="KW-1185">Reference proteome</keyword>
<evidence type="ECO:0000313" key="3">
    <source>
        <dbReference type="Proteomes" id="UP001221686"/>
    </source>
</evidence>